<dbReference type="SUPFAM" id="SSF54593">
    <property type="entry name" value="Glyoxalase/Bleomycin resistance protein/Dihydroxybiphenyl dioxygenase"/>
    <property type="match status" value="1"/>
</dbReference>
<dbReference type="Pfam" id="PF00903">
    <property type="entry name" value="Glyoxalase"/>
    <property type="match status" value="1"/>
</dbReference>
<evidence type="ECO:0000256" key="1">
    <source>
        <dbReference type="ARBA" id="ARBA00022723"/>
    </source>
</evidence>
<organism evidence="3 4">
    <name type="scientific">Morganella morganii</name>
    <name type="common">Proteus morganii</name>
    <dbReference type="NCBI Taxonomy" id="582"/>
    <lineage>
        <taxon>Bacteria</taxon>
        <taxon>Pseudomonadati</taxon>
        <taxon>Pseudomonadota</taxon>
        <taxon>Gammaproteobacteria</taxon>
        <taxon>Enterobacterales</taxon>
        <taxon>Morganellaceae</taxon>
        <taxon>Morganella</taxon>
    </lineage>
</organism>
<name>A0A0D8LAQ8_MORMO</name>
<dbReference type="CDD" id="cd08352">
    <property type="entry name" value="VOC_Bs_YwkD_like"/>
    <property type="match status" value="1"/>
</dbReference>
<dbReference type="Proteomes" id="UP000032582">
    <property type="component" value="Unassembled WGS sequence"/>
</dbReference>
<dbReference type="GO" id="GO:0016829">
    <property type="term" value="F:lyase activity"/>
    <property type="evidence" value="ECO:0007669"/>
    <property type="project" value="UniProtKB-KW"/>
</dbReference>
<dbReference type="InterPro" id="IPR029068">
    <property type="entry name" value="Glyas_Bleomycin-R_OHBP_Dase"/>
</dbReference>
<dbReference type="InterPro" id="IPR051332">
    <property type="entry name" value="Fosfomycin_Res_Enzymes"/>
</dbReference>
<dbReference type="GO" id="GO:0046872">
    <property type="term" value="F:metal ion binding"/>
    <property type="evidence" value="ECO:0007669"/>
    <property type="project" value="UniProtKB-KW"/>
</dbReference>
<evidence type="ECO:0000313" key="4">
    <source>
        <dbReference type="Proteomes" id="UP000032582"/>
    </source>
</evidence>
<protein>
    <submittedName>
        <fullName evidence="3">Lyase</fullName>
    </submittedName>
</protein>
<accession>A0A0D8LAQ8</accession>
<keyword evidence="1" id="KW-0479">Metal-binding</keyword>
<reference evidence="3 4" key="1">
    <citation type="submission" date="2015-02" db="EMBL/GenBank/DDBJ databases">
        <title>Whole genome shotgun sequencing of cultured foodborne pathogen.</title>
        <authorList>
            <person name="Timme R."/>
            <person name="Allard M.W."/>
            <person name="Strain E."/>
            <person name="Evans P.S."/>
            <person name="Brown E."/>
        </authorList>
    </citation>
    <scope>NUCLEOTIDE SEQUENCE [LARGE SCALE GENOMIC DNA]</scope>
    <source>
        <strain evidence="3 4">GCSL-TSO-24</strain>
    </source>
</reference>
<feature type="domain" description="VOC" evidence="2">
    <location>
        <begin position="6"/>
        <end position="129"/>
    </location>
</feature>
<dbReference type="EMBL" id="JZSH01000009">
    <property type="protein sequence ID" value="KJF79070.1"/>
    <property type="molecule type" value="Genomic_DNA"/>
</dbReference>
<sequence>MLKIEKVDHIAVIASDLTASLAFYCDALGFTVLSEHYRAERGSYKVDLALNGEYLLELFTFPASPPRVSQPEACGLRHLAFAVQDLTAWETHLKHCGIRCDSIRTDEFTGKSFFFCFDPDNLPVEFYAR</sequence>
<keyword evidence="3" id="KW-0456">Lyase</keyword>
<dbReference type="PATRIC" id="fig|582.24.peg.580"/>
<comment type="caution">
    <text evidence="3">The sequence shown here is derived from an EMBL/GenBank/DDBJ whole genome shotgun (WGS) entry which is preliminary data.</text>
</comment>
<dbReference type="InterPro" id="IPR004360">
    <property type="entry name" value="Glyas_Fos-R_dOase_dom"/>
</dbReference>
<gene>
    <name evidence="3" type="ORF">UA45_01890</name>
</gene>
<dbReference type="PROSITE" id="PS51819">
    <property type="entry name" value="VOC"/>
    <property type="match status" value="1"/>
</dbReference>
<dbReference type="PANTHER" id="PTHR36113">
    <property type="entry name" value="LYASE, PUTATIVE-RELATED-RELATED"/>
    <property type="match status" value="1"/>
</dbReference>
<dbReference type="AlphaFoldDB" id="A0A0D8LAQ8"/>
<dbReference type="PANTHER" id="PTHR36113:SF6">
    <property type="entry name" value="FOSFOMYCIN RESISTANCE PROTEIN FOSX"/>
    <property type="match status" value="1"/>
</dbReference>
<proteinExistence type="predicted"/>
<dbReference type="Gene3D" id="3.10.180.10">
    <property type="entry name" value="2,3-Dihydroxybiphenyl 1,2-Dioxygenase, domain 1"/>
    <property type="match status" value="1"/>
</dbReference>
<dbReference type="InterPro" id="IPR037478">
    <property type="entry name" value="YwkD-like_dom"/>
</dbReference>
<evidence type="ECO:0000259" key="2">
    <source>
        <dbReference type="PROSITE" id="PS51819"/>
    </source>
</evidence>
<evidence type="ECO:0000313" key="3">
    <source>
        <dbReference type="EMBL" id="KJF79070.1"/>
    </source>
</evidence>
<dbReference type="NCBIfam" id="NF008551">
    <property type="entry name" value="PRK11478.1"/>
    <property type="match status" value="1"/>
</dbReference>
<dbReference type="InterPro" id="IPR037523">
    <property type="entry name" value="VOC_core"/>
</dbReference>